<evidence type="ECO:0000256" key="1">
    <source>
        <dbReference type="SAM" id="MobiDB-lite"/>
    </source>
</evidence>
<feature type="compositionally biased region" description="Polar residues" evidence="1">
    <location>
        <begin position="1"/>
        <end position="11"/>
    </location>
</feature>
<organism evidence="2 3">
    <name type="scientific">Melanomma pulvis-pyrius CBS 109.77</name>
    <dbReference type="NCBI Taxonomy" id="1314802"/>
    <lineage>
        <taxon>Eukaryota</taxon>
        <taxon>Fungi</taxon>
        <taxon>Dikarya</taxon>
        <taxon>Ascomycota</taxon>
        <taxon>Pezizomycotina</taxon>
        <taxon>Dothideomycetes</taxon>
        <taxon>Pleosporomycetidae</taxon>
        <taxon>Pleosporales</taxon>
        <taxon>Melanommataceae</taxon>
        <taxon>Melanomma</taxon>
    </lineage>
</organism>
<name>A0A6A6XI48_9PLEO</name>
<dbReference type="OrthoDB" id="1681166at2759"/>
<feature type="non-terminal residue" evidence="2">
    <location>
        <position position="272"/>
    </location>
</feature>
<dbReference type="AlphaFoldDB" id="A0A6A6XI48"/>
<dbReference type="Proteomes" id="UP000799757">
    <property type="component" value="Unassembled WGS sequence"/>
</dbReference>
<gene>
    <name evidence="2" type="ORF">K505DRAFT_206019</name>
</gene>
<evidence type="ECO:0000313" key="2">
    <source>
        <dbReference type="EMBL" id="KAF2796082.1"/>
    </source>
</evidence>
<evidence type="ECO:0000313" key="3">
    <source>
        <dbReference type="Proteomes" id="UP000799757"/>
    </source>
</evidence>
<keyword evidence="3" id="KW-1185">Reference proteome</keyword>
<accession>A0A6A6XI48</accession>
<protein>
    <submittedName>
        <fullName evidence="2">Uncharacterized protein</fullName>
    </submittedName>
</protein>
<reference evidence="2" key="1">
    <citation type="journal article" date="2020" name="Stud. Mycol.">
        <title>101 Dothideomycetes genomes: a test case for predicting lifestyles and emergence of pathogens.</title>
        <authorList>
            <person name="Haridas S."/>
            <person name="Albert R."/>
            <person name="Binder M."/>
            <person name="Bloem J."/>
            <person name="Labutti K."/>
            <person name="Salamov A."/>
            <person name="Andreopoulos B."/>
            <person name="Baker S."/>
            <person name="Barry K."/>
            <person name="Bills G."/>
            <person name="Bluhm B."/>
            <person name="Cannon C."/>
            <person name="Castanera R."/>
            <person name="Culley D."/>
            <person name="Daum C."/>
            <person name="Ezra D."/>
            <person name="Gonzalez J."/>
            <person name="Henrissat B."/>
            <person name="Kuo A."/>
            <person name="Liang C."/>
            <person name="Lipzen A."/>
            <person name="Lutzoni F."/>
            <person name="Magnuson J."/>
            <person name="Mondo S."/>
            <person name="Nolan M."/>
            <person name="Ohm R."/>
            <person name="Pangilinan J."/>
            <person name="Park H.-J."/>
            <person name="Ramirez L."/>
            <person name="Alfaro M."/>
            <person name="Sun H."/>
            <person name="Tritt A."/>
            <person name="Yoshinaga Y."/>
            <person name="Zwiers L.-H."/>
            <person name="Turgeon B."/>
            <person name="Goodwin S."/>
            <person name="Spatafora J."/>
            <person name="Crous P."/>
            <person name="Grigoriev I."/>
        </authorList>
    </citation>
    <scope>NUCLEOTIDE SEQUENCE</scope>
    <source>
        <strain evidence="2">CBS 109.77</strain>
    </source>
</reference>
<sequence length="272" mass="29579">MSTNPAPSKSPQIPHITHSPRSPPLTHFDDPPVPQDEGPEPTYPDGGPFEEDEIPYPEPGSEQTLLPPPNFNPFFTLIEDTTTGEHYHPYVHYVFADDDPVIVTAAAMRSLGLDETRYLPASTPDGAHDKPLHSSYGQEQDQEREDGGEGEELVNSPLPPPIPGAKDRYLLIDVGGDGHTILDAQSLSSEWQIINTQVRPAPSFDEDAGNLGHMLRIEGVEIPNRNKGKTKGQLGEQKLKEARERGDGDVFAALDELVKGVEGGLEVAGKMA</sequence>
<feature type="region of interest" description="Disordered" evidence="1">
    <location>
        <begin position="1"/>
        <end position="72"/>
    </location>
</feature>
<feature type="compositionally biased region" description="Acidic residues" evidence="1">
    <location>
        <begin position="140"/>
        <end position="152"/>
    </location>
</feature>
<proteinExistence type="predicted"/>
<dbReference type="EMBL" id="MU001840">
    <property type="protein sequence ID" value="KAF2796082.1"/>
    <property type="molecule type" value="Genomic_DNA"/>
</dbReference>
<feature type="region of interest" description="Disordered" evidence="1">
    <location>
        <begin position="119"/>
        <end position="160"/>
    </location>
</feature>